<keyword evidence="4" id="KW-0902">Two-component regulatory system</keyword>
<organism evidence="11 13">
    <name type="scientific">Roseomonas gilardii</name>
    <dbReference type="NCBI Taxonomy" id="257708"/>
    <lineage>
        <taxon>Bacteria</taxon>
        <taxon>Pseudomonadati</taxon>
        <taxon>Pseudomonadota</taxon>
        <taxon>Alphaproteobacteria</taxon>
        <taxon>Acetobacterales</taxon>
        <taxon>Roseomonadaceae</taxon>
        <taxon>Roseomonas</taxon>
    </lineage>
</organism>
<dbReference type="GO" id="GO:0006355">
    <property type="term" value="P:regulation of DNA-templated transcription"/>
    <property type="evidence" value="ECO:0007669"/>
    <property type="project" value="InterPro"/>
</dbReference>
<dbReference type="FunFam" id="3.40.50.2300:FF:000018">
    <property type="entry name" value="DNA-binding transcriptional regulator NtrC"/>
    <property type="match status" value="1"/>
</dbReference>
<evidence type="ECO:0000313" key="13">
    <source>
        <dbReference type="Proteomes" id="UP000185494"/>
    </source>
</evidence>
<keyword evidence="6" id="KW-0010">Activator</keyword>
<dbReference type="InterPro" id="IPR001789">
    <property type="entry name" value="Sig_transdc_resp-reg_receiver"/>
</dbReference>
<evidence type="ECO:0000256" key="1">
    <source>
        <dbReference type="ARBA" id="ARBA00022553"/>
    </source>
</evidence>
<evidence type="ECO:0000256" key="5">
    <source>
        <dbReference type="ARBA" id="ARBA00023015"/>
    </source>
</evidence>
<dbReference type="PANTHER" id="PTHR32071">
    <property type="entry name" value="TRANSCRIPTIONAL REGULATORY PROTEIN"/>
    <property type="match status" value="1"/>
</dbReference>
<dbReference type="PROSITE" id="PS50045">
    <property type="entry name" value="SIGMA54_INTERACT_4"/>
    <property type="match status" value="1"/>
</dbReference>
<feature type="domain" description="Response regulatory" evidence="10">
    <location>
        <begin position="4"/>
        <end position="118"/>
    </location>
</feature>
<protein>
    <submittedName>
        <fullName evidence="12">Sigma-54 dependent transcriptional regulator</fullName>
    </submittedName>
    <submittedName>
        <fullName evidence="11">Sigma-54-dependent Fis family transcriptional regulator</fullName>
    </submittedName>
</protein>
<dbReference type="FunFam" id="3.40.50.300:FF:000006">
    <property type="entry name" value="DNA-binding transcriptional regulator NtrC"/>
    <property type="match status" value="1"/>
</dbReference>
<keyword evidence="1 8" id="KW-0597">Phosphoprotein</keyword>
<dbReference type="GO" id="GO:0000160">
    <property type="term" value="P:phosphorelay signal transduction system"/>
    <property type="evidence" value="ECO:0007669"/>
    <property type="project" value="UniProtKB-KW"/>
</dbReference>
<evidence type="ECO:0000313" key="12">
    <source>
        <dbReference type="EMBL" id="MDT8333546.1"/>
    </source>
</evidence>
<dbReference type="InterPro" id="IPR011006">
    <property type="entry name" value="CheY-like_superfamily"/>
</dbReference>
<keyword evidence="7" id="KW-0804">Transcription</keyword>
<reference evidence="11 13" key="1">
    <citation type="submission" date="2016-05" db="EMBL/GenBank/DDBJ databases">
        <title>Complete Genome and Methylome Analysis of Psychrotrophic Bacterial Isolates from Antarctic Lake Untersee.</title>
        <authorList>
            <person name="Fomenkov A."/>
            <person name="Akimov V.N."/>
            <person name="Vasilyeva L.V."/>
            <person name="Andersen D."/>
            <person name="Vincze T."/>
            <person name="Roberts R.J."/>
        </authorList>
    </citation>
    <scope>NUCLEOTIDE SEQUENCE [LARGE SCALE GENOMIC DNA]</scope>
    <source>
        <strain evidence="11 13">U14-5</strain>
    </source>
</reference>
<dbReference type="InterPro" id="IPR027417">
    <property type="entry name" value="P-loop_NTPase"/>
</dbReference>
<dbReference type="Pfam" id="PF00072">
    <property type="entry name" value="Response_reg"/>
    <property type="match status" value="1"/>
</dbReference>
<dbReference type="SUPFAM" id="SSF52540">
    <property type="entry name" value="P-loop containing nucleoside triphosphate hydrolases"/>
    <property type="match status" value="1"/>
</dbReference>
<dbReference type="EMBL" id="JAVVDO010000060">
    <property type="protein sequence ID" value="MDT8333546.1"/>
    <property type="molecule type" value="Genomic_DNA"/>
</dbReference>
<evidence type="ECO:0000256" key="6">
    <source>
        <dbReference type="ARBA" id="ARBA00023159"/>
    </source>
</evidence>
<dbReference type="Pfam" id="PF02954">
    <property type="entry name" value="HTH_8"/>
    <property type="match status" value="1"/>
</dbReference>
<dbReference type="EMBL" id="CP015584">
    <property type="protein sequence ID" value="APT59562.1"/>
    <property type="molecule type" value="Genomic_DNA"/>
</dbReference>
<dbReference type="InterPro" id="IPR009057">
    <property type="entry name" value="Homeodomain-like_sf"/>
</dbReference>
<dbReference type="Gene3D" id="3.40.50.300">
    <property type="entry name" value="P-loop containing nucleotide triphosphate hydrolases"/>
    <property type="match status" value="1"/>
</dbReference>
<dbReference type="InterPro" id="IPR058031">
    <property type="entry name" value="AAA_lid_NorR"/>
</dbReference>
<keyword evidence="2" id="KW-0547">Nucleotide-binding</keyword>
<dbReference type="PROSITE" id="PS00688">
    <property type="entry name" value="SIGMA54_INTERACT_3"/>
    <property type="match status" value="1"/>
</dbReference>
<dbReference type="InterPro" id="IPR002078">
    <property type="entry name" value="Sigma_54_int"/>
</dbReference>
<keyword evidence="3" id="KW-0067">ATP-binding</keyword>
<dbReference type="PROSITE" id="PS50110">
    <property type="entry name" value="RESPONSE_REGULATORY"/>
    <property type="match status" value="1"/>
</dbReference>
<dbReference type="STRING" id="257708.RGI145_19645"/>
<dbReference type="KEGG" id="rgi:RGI145_19645"/>
<dbReference type="Gene3D" id="3.40.50.2300">
    <property type="match status" value="1"/>
</dbReference>
<dbReference type="PANTHER" id="PTHR32071:SF122">
    <property type="entry name" value="SIGMA FACTOR"/>
    <property type="match status" value="1"/>
</dbReference>
<dbReference type="InterPro" id="IPR002197">
    <property type="entry name" value="HTH_Fis"/>
</dbReference>
<name>A0A1L7AL99_9PROT</name>
<dbReference type="InterPro" id="IPR003593">
    <property type="entry name" value="AAA+_ATPase"/>
</dbReference>
<dbReference type="AlphaFoldDB" id="A0A1L7AL99"/>
<dbReference type="SMART" id="SM00382">
    <property type="entry name" value="AAA"/>
    <property type="match status" value="1"/>
</dbReference>
<dbReference type="Pfam" id="PF00158">
    <property type="entry name" value="Sigma54_activat"/>
    <property type="match status" value="1"/>
</dbReference>
<evidence type="ECO:0000256" key="2">
    <source>
        <dbReference type="ARBA" id="ARBA00022741"/>
    </source>
</evidence>
<evidence type="ECO:0000313" key="11">
    <source>
        <dbReference type="EMBL" id="APT59562.1"/>
    </source>
</evidence>
<dbReference type="GO" id="GO:0005524">
    <property type="term" value="F:ATP binding"/>
    <property type="evidence" value="ECO:0007669"/>
    <property type="project" value="UniProtKB-KW"/>
</dbReference>
<evidence type="ECO:0000256" key="8">
    <source>
        <dbReference type="PROSITE-ProRule" id="PRU00169"/>
    </source>
</evidence>
<reference evidence="12 14" key="2">
    <citation type="journal article" date="2019" name="Microb. Pathog.">
        <title>Comparison of VITEK 2, MALDI-TOF MS, 16S rRNA gene sequencing, and whole-genome sequencing for identification of Roseomonas mucosa.</title>
        <authorList>
            <person name="Rudolph W.W."/>
            <person name="Gunzer F."/>
            <person name="Trauth M."/>
            <person name="Bunk B."/>
            <person name="Bigge R."/>
            <person name="Schrottner P."/>
        </authorList>
    </citation>
    <scope>NUCLEOTIDE SEQUENCE [LARGE SCALE GENOMIC DNA]</scope>
    <source>
        <strain evidence="12 14">DSM 103800</strain>
    </source>
</reference>
<feature type="modified residue" description="4-aspartylphosphate" evidence="8">
    <location>
        <position position="53"/>
    </location>
</feature>
<dbReference type="CDD" id="cd00009">
    <property type="entry name" value="AAA"/>
    <property type="match status" value="1"/>
</dbReference>
<dbReference type="Proteomes" id="UP000185494">
    <property type="component" value="Chromosome 2"/>
</dbReference>
<accession>A0A1L7AL99</accession>
<dbReference type="Gene3D" id="1.10.10.60">
    <property type="entry name" value="Homeodomain-like"/>
    <property type="match status" value="1"/>
</dbReference>
<proteinExistence type="predicted"/>
<evidence type="ECO:0000256" key="7">
    <source>
        <dbReference type="ARBA" id="ARBA00023163"/>
    </source>
</evidence>
<dbReference type="InterPro" id="IPR025944">
    <property type="entry name" value="Sigma_54_int_dom_CS"/>
</dbReference>
<dbReference type="Pfam" id="PF25601">
    <property type="entry name" value="AAA_lid_14"/>
    <property type="match status" value="1"/>
</dbReference>
<dbReference type="SMART" id="SM00448">
    <property type="entry name" value="REC"/>
    <property type="match status" value="1"/>
</dbReference>
<dbReference type="Gene3D" id="1.10.8.60">
    <property type="match status" value="1"/>
</dbReference>
<evidence type="ECO:0000256" key="4">
    <source>
        <dbReference type="ARBA" id="ARBA00023012"/>
    </source>
</evidence>
<gene>
    <name evidence="11" type="ORF">RGI145_19645</name>
    <name evidence="12" type="ORF">RQ831_21055</name>
</gene>
<keyword evidence="5" id="KW-0805">Transcription regulation</keyword>
<keyword evidence="14" id="KW-1185">Reference proteome</keyword>
<dbReference type="RefSeq" id="WP_075800274.1">
    <property type="nucleotide sequence ID" value="NZ_CP015584.1"/>
</dbReference>
<feature type="domain" description="Sigma-54 factor interaction" evidence="9">
    <location>
        <begin position="143"/>
        <end position="372"/>
    </location>
</feature>
<reference evidence="12" key="3">
    <citation type="submission" date="2023-09" db="EMBL/GenBank/DDBJ databases">
        <authorList>
            <person name="Schober I."/>
            <person name="Bunk B."/>
        </authorList>
    </citation>
    <scope>NUCLEOTIDE SEQUENCE</scope>
    <source>
        <strain evidence="12">DSM 103800</strain>
    </source>
</reference>
<evidence type="ECO:0000313" key="14">
    <source>
        <dbReference type="Proteomes" id="UP001258945"/>
    </source>
</evidence>
<evidence type="ECO:0000259" key="9">
    <source>
        <dbReference type="PROSITE" id="PS50045"/>
    </source>
</evidence>
<sequence length="466" mass="51648">MASSILIVDDEARLAEVLAVGLEGRGFETAFVCSADAALGHVATQRVDLVLTDLRMPGLSGQELLRRLRAGHPGLPVVVMTAYASVRDAVELVKEGAFDYVAKPFDLDDVVTTIQRALHVQQVESENQRLRQELEGRHDFSNLVGHSPIFQEALQQVAEVCESRATVLLQGPSGTGKELFARAVHYNSDRRKRGFVAVNCAAIPETLLESELFGHVKGAFTGAIANRDGRFTMAHQGTLFLDEIGDMPLAIQAKLLRAIQEQCFEPVGSTRTVKVDVRIVAATHRDLRRAVEAGQFREDLFYRLNVFPITVPPLNQRTGDVPLLAQRFLQQHAASMGKRISGFSPAALAAMESYDWPGNVRELQNCVERAVIVARTGIIDLPDLPRYLFDARMPSGASTRLPGDLDAELSRLEREMMLEALRQSGGVQARAAERLGISERSFWHRMKKLEIRIDRHLRDDRTEAEG</sequence>
<dbReference type="Proteomes" id="UP001258945">
    <property type="component" value="Unassembled WGS sequence"/>
</dbReference>
<dbReference type="GO" id="GO:0043565">
    <property type="term" value="F:sequence-specific DNA binding"/>
    <property type="evidence" value="ECO:0007669"/>
    <property type="project" value="InterPro"/>
</dbReference>
<dbReference type="SUPFAM" id="SSF46689">
    <property type="entry name" value="Homeodomain-like"/>
    <property type="match status" value="1"/>
</dbReference>
<dbReference type="PRINTS" id="PR01590">
    <property type="entry name" value="HTHFIS"/>
</dbReference>
<dbReference type="SUPFAM" id="SSF52172">
    <property type="entry name" value="CheY-like"/>
    <property type="match status" value="1"/>
</dbReference>
<evidence type="ECO:0000259" key="10">
    <source>
        <dbReference type="PROSITE" id="PS50110"/>
    </source>
</evidence>
<evidence type="ECO:0000256" key="3">
    <source>
        <dbReference type="ARBA" id="ARBA00022840"/>
    </source>
</evidence>